<feature type="compositionally biased region" description="Pro residues" evidence="1">
    <location>
        <begin position="226"/>
        <end position="244"/>
    </location>
</feature>
<proteinExistence type="predicted"/>
<dbReference type="PANTHER" id="PTHR37938">
    <property type="entry name" value="BLL0215 PROTEIN"/>
    <property type="match status" value="1"/>
</dbReference>
<feature type="compositionally biased region" description="Low complexity" evidence="1">
    <location>
        <begin position="293"/>
        <end position="306"/>
    </location>
</feature>
<keyword evidence="2" id="KW-0812">Transmembrane</keyword>
<keyword evidence="5" id="KW-1185">Reference proteome</keyword>
<evidence type="ECO:0000259" key="3">
    <source>
        <dbReference type="Pfam" id="PF03703"/>
    </source>
</evidence>
<dbReference type="RefSeq" id="WP_284293986.1">
    <property type="nucleotide sequence ID" value="NZ_BSUK01000001.1"/>
</dbReference>
<dbReference type="Proteomes" id="UP001157091">
    <property type="component" value="Unassembled WGS sequence"/>
</dbReference>
<protein>
    <recommendedName>
        <fullName evidence="3">YdbS-like PH domain-containing protein</fullName>
    </recommendedName>
</protein>
<feature type="compositionally biased region" description="Pro residues" evidence="1">
    <location>
        <begin position="202"/>
        <end position="211"/>
    </location>
</feature>
<accession>A0ABQ6I5X1</accession>
<comment type="caution">
    <text evidence="4">The sequence shown here is derived from an EMBL/GenBank/DDBJ whole genome shotgun (WGS) entry which is preliminary data.</text>
</comment>
<evidence type="ECO:0000256" key="1">
    <source>
        <dbReference type="SAM" id="MobiDB-lite"/>
    </source>
</evidence>
<feature type="compositionally biased region" description="Basic and acidic residues" evidence="1">
    <location>
        <begin position="311"/>
        <end position="322"/>
    </location>
</feature>
<evidence type="ECO:0000313" key="4">
    <source>
        <dbReference type="EMBL" id="GMA25358.1"/>
    </source>
</evidence>
<dbReference type="EMBL" id="BSUK01000001">
    <property type="protein sequence ID" value="GMA25358.1"/>
    <property type="molecule type" value="Genomic_DNA"/>
</dbReference>
<evidence type="ECO:0000313" key="5">
    <source>
        <dbReference type="Proteomes" id="UP001157091"/>
    </source>
</evidence>
<evidence type="ECO:0000256" key="2">
    <source>
        <dbReference type="SAM" id="Phobius"/>
    </source>
</evidence>
<organism evidence="4 5">
    <name type="scientific">Luteimicrobium album</name>
    <dbReference type="NCBI Taxonomy" id="1054550"/>
    <lineage>
        <taxon>Bacteria</taxon>
        <taxon>Bacillati</taxon>
        <taxon>Actinomycetota</taxon>
        <taxon>Actinomycetes</taxon>
        <taxon>Micrococcales</taxon>
        <taxon>Luteimicrobium</taxon>
    </lineage>
</organism>
<name>A0ABQ6I5X1_9MICO</name>
<reference evidence="5" key="1">
    <citation type="journal article" date="2019" name="Int. J. Syst. Evol. Microbiol.">
        <title>The Global Catalogue of Microorganisms (GCM) 10K type strain sequencing project: providing services to taxonomists for standard genome sequencing and annotation.</title>
        <authorList>
            <consortium name="The Broad Institute Genomics Platform"/>
            <consortium name="The Broad Institute Genome Sequencing Center for Infectious Disease"/>
            <person name="Wu L."/>
            <person name="Ma J."/>
        </authorList>
    </citation>
    <scope>NUCLEOTIDE SEQUENCE [LARGE SCALE GENOMIC DNA]</scope>
    <source>
        <strain evidence="5">NBRC 106348</strain>
    </source>
</reference>
<sequence length="335" mass="34768">MLRQIVLPAERVVVASHRHWASVAEPAATAVLGLVVAAVLVTVAERGFQVDAGLLWWLALIPIGRAVYRVFEWRLEWFVATDKRLLLTSGFISRKVAMMPIVKVTDMSYTRTPLGRLLGYGRFVLESAGQDQAMRRIDWVAHPDATYRSICDTLFGGDVPGRGTGSRPGTGGRTGPVAAPVAEARSAPAAGFSAAPTGELPVVPPPPPPSFAPTAASGTGSRAVPSRPPAAPAPAAPVDAPPRPRAGRREASGPSSEAPSRPAAPQRGVPVEPPSWPASDSMPAGMLPRTCPAGAGSASTSLAGAGEDLGETVRGRDDRGRVEAPGLTRQALDGS</sequence>
<feature type="domain" description="YdbS-like PH" evidence="3">
    <location>
        <begin position="74"/>
        <end position="135"/>
    </location>
</feature>
<feature type="compositionally biased region" description="Gly residues" evidence="1">
    <location>
        <begin position="158"/>
        <end position="174"/>
    </location>
</feature>
<keyword evidence="2" id="KW-1133">Transmembrane helix</keyword>
<feature type="compositionally biased region" description="Low complexity" evidence="1">
    <location>
        <begin position="252"/>
        <end position="265"/>
    </location>
</feature>
<feature type="region of interest" description="Disordered" evidence="1">
    <location>
        <begin position="158"/>
        <end position="335"/>
    </location>
</feature>
<feature type="transmembrane region" description="Helical" evidence="2">
    <location>
        <begin position="20"/>
        <end position="42"/>
    </location>
</feature>
<keyword evidence="2" id="KW-0472">Membrane</keyword>
<feature type="compositionally biased region" description="Low complexity" evidence="1">
    <location>
        <begin position="175"/>
        <end position="196"/>
    </location>
</feature>
<dbReference type="Pfam" id="PF03703">
    <property type="entry name" value="bPH_2"/>
    <property type="match status" value="1"/>
</dbReference>
<dbReference type="InterPro" id="IPR005182">
    <property type="entry name" value="YdbS-like_PH"/>
</dbReference>
<dbReference type="PANTHER" id="PTHR37938:SF1">
    <property type="entry name" value="BLL0215 PROTEIN"/>
    <property type="match status" value="1"/>
</dbReference>
<gene>
    <name evidence="4" type="ORF">GCM10025864_31170</name>
</gene>